<keyword evidence="1" id="KW-0472">Membrane</keyword>
<gene>
    <name evidence="2" type="ORF">BZB76_6701</name>
</gene>
<sequence>MNPHGDHLGRRAAPHSMGNVWRPPFPRSPFPPMSPVPPPPVPVPAADTARGILWASVPLITLGYGTPFSFLYAAIRQKSPGLGVAAAGYGTGTATVLMLMQFDNPVFFVLAGFIAIMLWIAGSAHAFAVRTSVFPRGVPRSRLNEHAIKVAKYRRELREQARALAAEDPALARELRIGRPDMPRTYDDGGLVDVNSAPPQVLAALPGMKPEFVERIVGRREEHGGFVSAEEMAVDADLPPDVLPAMAEFTIFLR</sequence>
<name>A0A495QAU5_9ACTN</name>
<dbReference type="InterPro" id="IPR010994">
    <property type="entry name" value="RuvA_2-like"/>
</dbReference>
<reference evidence="2 3" key="1">
    <citation type="submission" date="2018-10" db="EMBL/GenBank/DDBJ databases">
        <title>Genomic Encyclopedia of Archaeal and Bacterial Type Strains, Phase II (KMG-II): from individual species to whole genera.</title>
        <authorList>
            <person name="Goeker M."/>
        </authorList>
    </citation>
    <scope>NUCLEOTIDE SEQUENCE [LARGE SCALE GENOMIC DNA]</scope>
    <source>
        <strain evidence="2 3">DSM 43383</strain>
    </source>
</reference>
<evidence type="ECO:0000256" key="1">
    <source>
        <dbReference type="SAM" id="Phobius"/>
    </source>
</evidence>
<keyword evidence="1" id="KW-0812">Transmembrane</keyword>
<dbReference type="SUPFAM" id="SSF47781">
    <property type="entry name" value="RuvA domain 2-like"/>
    <property type="match status" value="1"/>
</dbReference>
<dbReference type="Proteomes" id="UP000274601">
    <property type="component" value="Unassembled WGS sequence"/>
</dbReference>
<keyword evidence="3" id="KW-1185">Reference proteome</keyword>
<feature type="transmembrane region" description="Helical" evidence="1">
    <location>
        <begin position="52"/>
        <end position="75"/>
    </location>
</feature>
<proteinExistence type="predicted"/>
<dbReference type="Pfam" id="PF12836">
    <property type="entry name" value="HHH_3"/>
    <property type="match status" value="1"/>
</dbReference>
<protein>
    <submittedName>
        <fullName evidence="2">Helix-hairpin-helix protein</fullName>
    </submittedName>
</protein>
<organism evidence="2 3">
    <name type="scientific">Actinomadura pelletieri DSM 43383</name>
    <dbReference type="NCBI Taxonomy" id="1120940"/>
    <lineage>
        <taxon>Bacteria</taxon>
        <taxon>Bacillati</taxon>
        <taxon>Actinomycetota</taxon>
        <taxon>Actinomycetes</taxon>
        <taxon>Streptosporangiales</taxon>
        <taxon>Thermomonosporaceae</taxon>
        <taxon>Actinomadura</taxon>
    </lineage>
</organism>
<dbReference type="Gene3D" id="1.10.150.280">
    <property type="entry name" value="AF1531-like domain"/>
    <property type="match status" value="1"/>
</dbReference>
<evidence type="ECO:0000313" key="3">
    <source>
        <dbReference type="Proteomes" id="UP000274601"/>
    </source>
</evidence>
<dbReference type="AlphaFoldDB" id="A0A495QAU5"/>
<comment type="caution">
    <text evidence="2">The sequence shown here is derived from an EMBL/GenBank/DDBJ whole genome shotgun (WGS) entry which is preliminary data.</text>
</comment>
<evidence type="ECO:0000313" key="2">
    <source>
        <dbReference type="EMBL" id="RKS68436.1"/>
    </source>
</evidence>
<keyword evidence="1" id="KW-1133">Transmembrane helix</keyword>
<feature type="transmembrane region" description="Helical" evidence="1">
    <location>
        <begin position="106"/>
        <end position="129"/>
    </location>
</feature>
<accession>A0A495QAU5</accession>
<dbReference type="EMBL" id="RBWU01000008">
    <property type="protein sequence ID" value="RKS68436.1"/>
    <property type="molecule type" value="Genomic_DNA"/>
</dbReference>
<feature type="transmembrane region" description="Helical" evidence="1">
    <location>
        <begin position="82"/>
        <end position="100"/>
    </location>
</feature>